<evidence type="ECO:0000256" key="2">
    <source>
        <dbReference type="SAM" id="MobiDB-lite"/>
    </source>
</evidence>
<evidence type="ECO:0000313" key="4">
    <source>
        <dbReference type="EMBL" id="SVD37507.1"/>
    </source>
</evidence>
<evidence type="ECO:0000256" key="1">
    <source>
        <dbReference type="ARBA" id="ARBA00007569"/>
    </source>
</evidence>
<feature type="compositionally biased region" description="Acidic residues" evidence="2">
    <location>
        <begin position="71"/>
        <end position="83"/>
    </location>
</feature>
<name>A0A382UTQ0_9ZZZZ</name>
<dbReference type="InterPro" id="IPR001268">
    <property type="entry name" value="NADH_UbQ_OxRdtase_30kDa_su"/>
</dbReference>
<dbReference type="AlphaFoldDB" id="A0A382UTQ0"/>
<dbReference type="SUPFAM" id="SSF143243">
    <property type="entry name" value="Nqo5-like"/>
    <property type="match status" value="1"/>
</dbReference>
<reference evidence="4" key="1">
    <citation type="submission" date="2018-05" db="EMBL/GenBank/DDBJ databases">
        <authorList>
            <person name="Lanie J.A."/>
            <person name="Ng W.-L."/>
            <person name="Kazmierczak K.M."/>
            <person name="Andrzejewski T.M."/>
            <person name="Davidsen T.M."/>
            <person name="Wayne K.J."/>
            <person name="Tettelin H."/>
            <person name="Glass J.I."/>
            <person name="Rusch D."/>
            <person name="Podicherti R."/>
            <person name="Tsui H.-C.T."/>
            <person name="Winkler M.E."/>
        </authorList>
    </citation>
    <scope>NUCLEOTIDE SEQUENCE</scope>
</reference>
<gene>
    <name evidence="4" type="ORF">METZ01_LOCUS390361</name>
</gene>
<accession>A0A382UTQ0</accession>
<feature type="region of interest" description="Disordered" evidence="2">
    <location>
        <begin position="21"/>
        <end position="83"/>
    </location>
</feature>
<feature type="domain" description="NADH:ubiquinone oxidoreductase 30kDa subunit" evidence="3">
    <location>
        <begin position="1"/>
        <end position="35"/>
    </location>
</feature>
<sequence length="83" mass="9384">FGVEFEGHPDLRRILMPQDYEEGHPLRKDFPLRGRLSRSEQTKRALSQDYQGDYTAEEIHIGGTPGLPPMEPDESLADSDEAS</sequence>
<protein>
    <recommendedName>
        <fullName evidence="3">NADH:ubiquinone oxidoreductase 30kDa subunit domain-containing protein</fullName>
    </recommendedName>
</protein>
<proteinExistence type="inferred from homology"/>
<dbReference type="GO" id="GO:0008137">
    <property type="term" value="F:NADH dehydrogenase (ubiquinone) activity"/>
    <property type="evidence" value="ECO:0007669"/>
    <property type="project" value="InterPro"/>
</dbReference>
<dbReference type="PANTHER" id="PTHR10884:SF14">
    <property type="entry name" value="NADH DEHYDROGENASE [UBIQUINONE] IRON-SULFUR PROTEIN 3, MITOCHONDRIAL"/>
    <property type="match status" value="1"/>
</dbReference>
<dbReference type="PANTHER" id="PTHR10884">
    <property type="entry name" value="NADH DEHYDROGENASE UBIQUINONE IRON-SULFUR PROTEIN 3"/>
    <property type="match status" value="1"/>
</dbReference>
<dbReference type="Pfam" id="PF00329">
    <property type="entry name" value="Complex1_30kDa"/>
    <property type="match status" value="1"/>
</dbReference>
<organism evidence="4">
    <name type="scientific">marine metagenome</name>
    <dbReference type="NCBI Taxonomy" id="408172"/>
    <lineage>
        <taxon>unclassified sequences</taxon>
        <taxon>metagenomes</taxon>
        <taxon>ecological metagenomes</taxon>
    </lineage>
</organism>
<feature type="non-terminal residue" evidence="4">
    <location>
        <position position="1"/>
    </location>
</feature>
<feature type="compositionally biased region" description="Basic and acidic residues" evidence="2">
    <location>
        <begin position="21"/>
        <end position="43"/>
    </location>
</feature>
<evidence type="ECO:0000259" key="3">
    <source>
        <dbReference type="Pfam" id="PF00329"/>
    </source>
</evidence>
<dbReference type="EMBL" id="UINC01146653">
    <property type="protein sequence ID" value="SVD37507.1"/>
    <property type="molecule type" value="Genomic_DNA"/>
</dbReference>
<comment type="similarity">
    <text evidence="1">Belongs to the complex I 30 kDa subunit family.</text>
</comment>
<dbReference type="InterPro" id="IPR037232">
    <property type="entry name" value="NADH_quin_OxRdtase_su_C/D-like"/>
</dbReference>